<evidence type="ECO:0000256" key="4">
    <source>
        <dbReference type="ARBA" id="ARBA00022519"/>
    </source>
</evidence>
<dbReference type="GO" id="GO:0003333">
    <property type="term" value="P:amino acid transmembrane transport"/>
    <property type="evidence" value="ECO:0007669"/>
    <property type="project" value="InterPro"/>
</dbReference>
<dbReference type="InterPro" id="IPR018227">
    <property type="entry name" value="Amino_acid_transport_2"/>
</dbReference>
<evidence type="ECO:0008006" key="11">
    <source>
        <dbReference type="Google" id="ProtNLM"/>
    </source>
</evidence>
<feature type="transmembrane region" description="Helical" evidence="8">
    <location>
        <begin position="116"/>
        <end position="136"/>
    </location>
</feature>
<reference evidence="9 10" key="1">
    <citation type="journal article" date="2010" name="Proc. Natl. Acad. Sci. U.S.A.">
        <title>Enigmatic, ultrasmall, uncultivated Archaea.</title>
        <authorList>
            <person name="Baker B.J."/>
            <person name="Comolli L.R."/>
            <person name="Dick G.J."/>
            <person name="Hauser L.J."/>
            <person name="Hyatt D."/>
            <person name="Dill B.D."/>
            <person name="Land M.L."/>
            <person name="Verberkmoes N.C."/>
            <person name="Hettich R.L."/>
            <person name="Banfield J.F."/>
        </authorList>
    </citation>
    <scope>NUCLEOTIDE SEQUENCE [LARGE SCALE GENOMIC DNA]</scope>
</reference>
<feature type="transmembrane region" description="Helical" evidence="8">
    <location>
        <begin position="148"/>
        <end position="169"/>
    </location>
</feature>
<evidence type="ECO:0000313" key="10">
    <source>
        <dbReference type="Proteomes" id="UP000009376"/>
    </source>
</evidence>
<feature type="transmembrane region" description="Helical" evidence="8">
    <location>
        <begin position="310"/>
        <end position="329"/>
    </location>
</feature>
<dbReference type="PANTHER" id="PTHR48017">
    <property type="entry name" value="OS05G0424000 PROTEIN-RELATED"/>
    <property type="match status" value="1"/>
</dbReference>
<keyword evidence="5 8" id="KW-0812">Transmembrane</keyword>
<evidence type="ECO:0000256" key="7">
    <source>
        <dbReference type="ARBA" id="ARBA00023136"/>
    </source>
</evidence>
<evidence type="ECO:0000256" key="3">
    <source>
        <dbReference type="ARBA" id="ARBA00022475"/>
    </source>
</evidence>
<organism evidence="9 10">
    <name type="scientific">Candidatus Parvarchaeum acidophilus ARMAN-5</name>
    <dbReference type="NCBI Taxonomy" id="662762"/>
    <lineage>
        <taxon>Archaea</taxon>
        <taxon>Candidatus Parvarchaeota</taxon>
        <taxon>Candidatus Parvarchaeum</taxon>
    </lineage>
</organism>
<protein>
    <recommendedName>
        <fullName evidence="11">Aromatic amino acid permease</fullName>
    </recommendedName>
</protein>
<evidence type="ECO:0000256" key="1">
    <source>
        <dbReference type="ARBA" id="ARBA00004429"/>
    </source>
</evidence>
<feature type="transmembrane region" description="Helical" evidence="8">
    <location>
        <begin position="175"/>
        <end position="192"/>
    </location>
</feature>
<keyword evidence="6 8" id="KW-1133">Transmembrane helix</keyword>
<feature type="transmembrane region" description="Helical" evidence="8">
    <location>
        <begin position="204"/>
        <end position="230"/>
    </location>
</feature>
<feature type="transmembrane region" description="Helical" evidence="8">
    <location>
        <begin position="250"/>
        <end position="273"/>
    </location>
</feature>
<keyword evidence="4" id="KW-0997">Cell inner membrane</keyword>
<evidence type="ECO:0000256" key="2">
    <source>
        <dbReference type="ARBA" id="ARBA00022448"/>
    </source>
</evidence>
<feature type="transmembrane region" description="Helical" evidence="8">
    <location>
        <begin position="341"/>
        <end position="366"/>
    </location>
</feature>
<evidence type="ECO:0000256" key="8">
    <source>
        <dbReference type="SAM" id="Phobius"/>
    </source>
</evidence>
<proteinExistence type="predicted"/>
<dbReference type="GO" id="GO:0005886">
    <property type="term" value="C:plasma membrane"/>
    <property type="evidence" value="ECO:0007669"/>
    <property type="project" value="UniProtKB-SubCell"/>
</dbReference>
<keyword evidence="7 8" id="KW-0472">Membrane</keyword>
<accession>D6GWE7</accession>
<evidence type="ECO:0000256" key="5">
    <source>
        <dbReference type="ARBA" id="ARBA00022692"/>
    </source>
</evidence>
<evidence type="ECO:0000256" key="6">
    <source>
        <dbReference type="ARBA" id="ARBA00022989"/>
    </source>
</evidence>
<dbReference type="EMBL" id="GG745592">
    <property type="protein sequence ID" value="EFD92463.1"/>
    <property type="molecule type" value="Genomic_DNA"/>
</dbReference>
<sequence>MNLKYLAALSTTVGTIFGGGILALPYAVEKSGFFEVIGCLALLGFASILITMYTGELSSHFKKMHQLPIIISKYTGKRLKLLILIFQVLTIYGAQIAYLTGIALVLVFLFGLPYSVAVLIVFVLTLPLIYKGYALVESAETPLMFIKIALVIIAALSIFSFINVTHLYHSNLQNLFGPFGIILFSLTGYTVIPEVKEELGGIKHLTSVIVISYLICIIVYALFAFAFIGAFGSGVASVATSGVHSFYYEILFSVTTLFLLLTPYVALGLVLSDSFFFDFKISRKLSVFLALAIPFVVALFDFNFEKILDVTGGIFISILAIILLFAVYIERSRRTVAKIKYLVPGGNVTLFFTMAVMLMGLVYTAYTII</sequence>
<comment type="subcellular location">
    <subcellularLocation>
        <location evidence="1">Cell inner membrane</location>
        <topology evidence="1">Multi-pass membrane protein</topology>
    </subcellularLocation>
</comment>
<evidence type="ECO:0000313" key="9">
    <source>
        <dbReference type="EMBL" id="EFD92463.1"/>
    </source>
</evidence>
<dbReference type="Gene3D" id="1.20.1740.10">
    <property type="entry name" value="Amino acid/polyamine transporter I"/>
    <property type="match status" value="1"/>
</dbReference>
<feature type="transmembrane region" description="Helical" evidence="8">
    <location>
        <begin position="285"/>
        <end position="304"/>
    </location>
</feature>
<gene>
    <name evidence="9" type="ORF">BJBARM5_0830</name>
</gene>
<dbReference type="AlphaFoldDB" id="D6GWE7"/>
<feature type="transmembrane region" description="Helical" evidence="8">
    <location>
        <begin position="81"/>
        <end position="110"/>
    </location>
</feature>
<dbReference type="Pfam" id="PF03222">
    <property type="entry name" value="Trp_Tyr_perm"/>
    <property type="match status" value="1"/>
</dbReference>
<dbReference type="Proteomes" id="UP000009376">
    <property type="component" value="Unassembled WGS sequence"/>
</dbReference>
<name>D6GWE7_PARA5</name>
<feature type="transmembrane region" description="Helical" evidence="8">
    <location>
        <begin position="33"/>
        <end position="54"/>
    </location>
</feature>
<keyword evidence="2" id="KW-0813">Transport</keyword>
<keyword evidence="3" id="KW-1003">Cell membrane</keyword>